<evidence type="ECO:0000259" key="1">
    <source>
        <dbReference type="Pfam" id="PF08241"/>
    </source>
</evidence>
<dbReference type="CDD" id="cd02440">
    <property type="entry name" value="AdoMet_MTases"/>
    <property type="match status" value="1"/>
</dbReference>
<dbReference type="EMBL" id="BAAADJ010000004">
    <property type="protein sequence ID" value="GAA0317099.1"/>
    <property type="molecule type" value="Genomic_DNA"/>
</dbReference>
<keyword evidence="2" id="KW-0808">Transferase</keyword>
<protein>
    <submittedName>
        <fullName evidence="2">Class I SAM-dependent methyltransferase</fullName>
    </submittedName>
</protein>
<dbReference type="SUPFAM" id="SSF53335">
    <property type="entry name" value="S-adenosyl-L-methionine-dependent methyltransferases"/>
    <property type="match status" value="1"/>
</dbReference>
<dbReference type="Pfam" id="PF08241">
    <property type="entry name" value="Methyltransf_11"/>
    <property type="match status" value="1"/>
</dbReference>
<proteinExistence type="predicted"/>
<name>A0ABN0VTT5_9BACI</name>
<gene>
    <name evidence="2" type="ORF">GCM10008967_04590</name>
</gene>
<dbReference type="InterPro" id="IPR029063">
    <property type="entry name" value="SAM-dependent_MTases_sf"/>
</dbReference>
<dbReference type="InterPro" id="IPR052356">
    <property type="entry name" value="Thiol_S-MT"/>
</dbReference>
<keyword evidence="3" id="KW-1185">Reference proteome</keyword>
<dbReference type="GO" id="GO:0008168">
    <property type="term" value="F:methyltransferase activity"/>
    <property type="evidence" value="ECO:0007669"/>
    <property type="project" value="UniProtKB-KW"/>
</dbReference>
<accession>A0ABN0VTT5</accession>
<reference evidence="2 3" key="1">
    <citation type="journal article" date="2019" name="Int. J. Syst. Evol. Microbiol.">
        <title>The Global Catalogue of Microorganisms (GCM) 10K type strain sequencing project: providing services to taxonomists for standard genome sequencing and annotation.</title>
        <authorList>
            <consortium name="The Broad Institute Genomics Platform"/>
            <consortium name="The Broad Institute Genome Sequencing Center for Infectious Disease"/>
            <person name="Wu L."/>
            <person name="Ma J."/>
        </authorList>
    </citation>
    <scope>NUCLEOTIDE SEQUENCE [LARGE SCALE GENOMIC DNA]</scope>
    <source>
        <strain evidence="2 3">JCM 9731</strain>
    </source>
</reference>
<dbReference type="Proteomes" id="UP001500782">
    <property type="component" value="Unassembled WGS sequence"/>
</dbReference>
<keyword evidence="2" id="KW-0489">Methyltransferase</keyword>
<evidence type="ECO:0000313" key="3">
    <source>
        <dbReference type="Proteomes" id="UP001500782"/>
    </source>
</evidence>
<dbReference type="RefSeq" id="WP_343795976.1">
    <property type="nucleotide sequence ID" value="NZ_BAAADJ010000004.1"/>
</dbReference>
<feature type="domain" description="Methyltransferase type 11" evidence="1">
    <location>
        <begin position="42"/>
        <end position="135"/>
    </location>
</feature>
<dbReference type="Gene3D" id="3.40.50.150">
    <property type="entry name" value="Vaccinia Virus protein VP39"/>
    <property type="match status" value="1"/>
</dbReference>
<dbReference type="PANTHER" id="PTHR45036">
    <property type="entry name" value="METHYLTRANSFERASE LIKE 7B"/>
    <property type="match status" value="1"/>
</dbReference>
<organism evidence="2 3">
    <name type="scientific">Bacillus carboniphilus</name>
    <dbReference type="NCBI Taxonomy" id="86663"/>
    <lineage>
        <taxon>Bacteria</taxon>
        <taxon>Bacillati</taxon>
        <taxon>Bacillota</taxon>
        <taxon>Bacilli</taxon>
        <taxon>Bacillales</taxon>
        <taxon>Bacillaceae</taxon>
        <taxon>Bacillus</taxon>
    </lineage>
</organism>
<dbReference type="PANTHER" id="PTHR45036:SF1">
    <property type="entry name" value="METHYLTRANSFERASE LIKE 7A"/>
    <property type="match status" value="1"/>
</dbReference>
<dbReference type="InterPro" id="IPR013216">
    <property type="entry name" value="Methyltransf_11"/>
</dbReference>
<evidence type="ECO:0000313" key="2">
    <source>
        <dbReference type="EMBL" id="GAA0317099.1"/>
    </source>
</evidence>
<dbReference type="GO" id="GO:0032259">
    <property type="term" value="P:methylation"/>
    <property type="evidence" value="ECO:0007669"/>
    <property type="project" value="UniProtKB-KW"/>
</dbReference>
<sequence length="225" mass="25150">MSNEKLVRIFDKQAKTYERRRRQRADRKPRENLIPFAKGKVLEVAVGAGANFPYYPTGVEVTGVDFSGEMLGKARVAAREEGVSADFIQSDVETLSFPEHSFDTIVSTLSMCGYEDPVKILNLFNKWCKPGGQILLLEHGISSNRLLGSIQTLLNPVYRRFVGCHFNRDIVQLLQQSDIQIDKIEHQMLGIMHKIWAKPSGTEGCCGGTEGTGTVSHTKESTKFK</sequence>
<comment type="caution">
    <text evidence="2">The sequence shown here is derived from an EMBL/GenBank/DDBJ whole genome shotgun (WGS) entry which is preliminary data.</text>
</comment>